<feature type="transmembrane region" description="Helical" evidence="1">
    <location>
        <begin position="138"/>
        <end position="158"/>
    </location>
</feature>
<proteinExistence type="predicted"/>
<keyword evidence="1" id="KW-1133">Transmembrane helix</keyword>
<sequence>MNEENMGDVKINKIAKPSSVYFEMFLGTLNILVSTIVLLFSGIVQIFREELTQLIGTQFTLDFKNLIIINIPILVFGILLHIYSLERVANKKYKLYGFFIFLLGFVMTGLITFLIVKYSLNWFGVSLFGKTSIGLNKLFYFPSIAYIAYSLIIIYYSIGLMRR</sequence>
<accession>A0A7G1G595</accession>
<feature type="transmembrane region" description="Helical" evidence="1">
    <location>
        <begin position="66"/>
        <end position="83"/>
    </location>
</feature>
<dbReference type="KEGG" id="ocy:OSSY52_03350"/>
<reference evidence="2 3" key="1">
    <citation type="submission" date="2018-06" db="EMBL/GenBank/DDBJ databases">
        <title>Genome sequencing of Oceanotoga sp. sy52.</title>
        <authorList>
            <person name="Mori K."/>
        </authorList>
    </citation>
    <scope>NUCLEOTIDE SEQUENCE [LARGE SCALE GENOMIC DNA]</scope>
    <source>
        <strain evidence="3">sy52</strain>
    </source>
</reference>
<protein>
    <submittedName>
        <fullName evidence="2">Uncharacterized protein</fullName>
    </submittedName>
</protein>
<keyword evidence="1" id="KW-0472">Membrane</keyword>
<dbReference type="AlphaFoldDB" id="A0A7G1G595"/>
<keyword evidence="1" id="KW-0812">Transmembrane</keyword>
<dbReference type="Proteomes" id="UP000516361">
    <property type="component" value="Chromosome"/>
</dbReference>
<organism evidence="2 3">
    <name type="scientific">Tepiditoga spiralis</name>
    <dbReference type="NCBI Taxonomy" id="2108365"/>
    <lineage>
        <taxon>Bacteria</taxon>
        <taxon>Thermotogati</taxon>
        <taxon>Thermotogota</taxon>
        <taxon>Thermotogae</taxon>
        <taxon>Petrotogales</taxon>
        <taxon>Petrotogaceae</taxon>
        <taxon>Tepiditoga</taxon>
    </lineage>
</organism>
<name>A0A7G1G595_9BACT</name>
<dbReference type="InParanoid" id="A0A7G1G595"/>
<evidence type="ECO:0000313" key="2">
    <source>
        <dbReference type="EMBL" id="BBE30194.1"/>
    </source>
</evidence>
<keyword evidence="3" id="KW-1185">Reference proteome</keyword>
<feature type="transmembrane region" description="Helical" evidence="1">
    <location>
        <begin position="20"/>
        <end position="46"/>
    </location>
</feature>
<evidence type="ECO:0000256" key="1">
    <source>
        <dbReference type="SAM" id="Phobius"/>
    </source>
</evidence>
<dbReference type="EMBL" id="AP018712">
    <property type="protein sequence ID" value="BBE30194.1"/>
    <property type="molecule type" value="Genomic_DNA"/>
</dbReference>
<dbReference type="RefSeq" id="WP_190615320.1">
    <property type="nucleotide sequence ID" value="NZ_AP018712.1"/>
</dbReference>
<gene>
    <name evidence="2" type="ORF">OSSY52_03350</name>
</gene>
<feature type="transmembrane region" description="Helical" evidence="1">
    <location>
        <begin position="95"/>
        <end position="118"/>
    </location>
</feature>
<evidence type="ECO:0000313" key="3">
    <source>
        <dbReference type="Proteomes" id="UP000516361"/>
    </source>
</evidence>